<evidence type="ECO:0000313" key="3">
    <source>
        <dbReference type="EMBL" id="KIM71645.1"/>
    </source>
</evidence>
<sequence>RLFWLTGVPGAGKSSIGTSIARTFDDKNFLRAQFFISRSHPSTTDPNRIFPSIAHQLAKSDRKATDIINSALEKQKSLANNITNDQAEKLFVRLISAISKSHLSDQILVVIDALDEIEG</sequence>
<evidence type="ECO:0000259" key="2">
    <source>
        <dbReference type="Pfam" id="PF24883"/>
    </source>
</evidence>
<gene>
    <name evidence="3" type="ORF">PILCRDRAFT_34909</name>
</gene>
<dbReference type="PANTHER" id="PTHR10039">
    <property type="entry name" value="AMELOGENIN"/>
    <property type="match status" value="1"/>
</dbReference>
<proteinExistence type="predicted"/>
<dbReference type="HOGENOM" id="CLU_000288_6_8_1"/>
<keyword evidence="1" id="KW-0677">Repeat</keyword>
<dbReference type="InParanoid" id="A0A0C3EG86"/>
<reference evidence="4" key="2">
    <citation type="submission" date="2015-01" db="EMBL/GenBank/DDBJ databases">
        <title>Evolutionary Origins and Diversification of the Mycorrhizal Mutualists.</title>
        <authorList>
            <consortium name="DOE Joint Genome Institute"/>
            <consortium name="Mycorrhizal Genomics Consortium"/>
            <person name="Kohler A."/>
            <person name="Kuo A."/>
            <person name="Nagy L.G."/>
            <person name="Floudas D."/>
            <person name="Copeland A."/>
            <person name="Barry K.W."/>
            <person name="Cichocki N."/>
            <person name="Veneault-Fourrey C."/>
            <person name="LaButti K."/>
            <person name="Lindquist E.A."/>
            <person name="Lipzen A."/>
            <person name="Lundell T."/>
            <person name="Morin E."/>
            <person name="Murat C."/>
            <person name="Riley R."/>
            <person name="Ohm R."/>
            <person name="Sun H."/>
            <person name="Tunlid A."/>
            <person name="Henrissat B."/>
            <person name="Grigoriev I.V."/>
            <person name="Hibbett D.S."/>
            <person name="Martin F."/>
        </authorList>
    </citation>
    <scope>NUCLEOTIDE SEQUENCE [LARGE SCALE GENOMIC DNA]</scope>
    <source>
        <strain evidence="4">F 1598</strain>
    </source>
</reference>
<keyword evidence="4" id="KW-1185">Reference proteome</keyword>
<dbReference type="Proteomes" id="UP000054166">
    <property type="component" value="Unassembled WGS sequence"/>
</dbReference>
<feature type="non-terminal residue" evidence="3">
    <location>
        <position position="119"/>
    </location>
</feature>
<dbReference type="SUPFAM" id="SSF52540">
    <property type="entry name" value="P-loop containing nucleoside triphosphate hydrolases"/>
    <property type="match status" value="1"/>
</dbReference>
<dbReference type="Pfam" id="PF24883">
    <property type="entry name" value="NPHP3_N"/>
    <property type="match status" value="1"/>
</dbReference>
<reference evidence="3 4" key="1">
    <citation type="submission" date="2014-04" db="EMBL/GenBank/DDBJ databases">
        <authorList>
            <consortium name="DOE Joint Genome Institute"/>
            <person name="Kuo A."/>
            <person name="Tarkka M."/>
            <person name="Buscot F."/>
            <person name="Kohler A."/>
            <person name="Nagy L.G."/>
            <person name="Floudas D."/>
            <person name="Copeland A."/>
            <person name="Barry K.W."/>
            <person name="Cichocki N."/>
            <person name="Veneault-Fourrey C."/>
            <person name="LaButti K."/>
            <person name="Lindquist E.A."/>
            <person name="Lipzen A."/>
            <person name="Lundell T."/>
            <person name="Morin E."/>
            <person name="Murat C."/>
            <person name="Sun H."/>
            <person name="Tunlid A."/>
            <person name="Henrissat B."/>
            <person name="Grigoriev I.V."/>
            <person name="Hibbett D.S."/>
            <person name="Martin F."/>
            <person name="Nordberg H.P."/>
            <person name="Cantor M.N."/>
            <person name="Hua S.X."/>
        </authorList>
    </citation>
    <scope>NUCLEOTIDE SEQUENCE [LARGE SCALE GENOMIC DNA]</scope>
    <source>
        <strain evidence="3 4">F 1598</strain>
    </source>
</reference>
<dbReference type="STRING" id="765440.A0A0C3EG86"/>
<feature type="domain" description="Nephrocystin 3-like N-terminal" evidence="2">
    <location>
        <begin position="1"/>
        <end position="118"/>
    </location>
</feature>
<dbReference type="OrthoDB" id="3269932at2759"/>
<dbReference type="AlphaFoldDB" id="A0A0C3EG86"/>
<protein>
    <recommendedName>
        <fullName evidence="2">Nephrocystin 3-like N-terminal domain-containing protein</fullName>
    </recommendedName>
</protein>
<dbReference type="EMBL" id="KN833246">
    <property type="protein sequence ID" value="KIM71645.1"/>
    <property type="molecule type" value="Genomic_DNA"/>
</dbReference>
<dbReference type="InterPro" id="IPR027417">
    <property type="entry name" value="P-loop_NTPase"/>
</dbReference>
<name>A0A0C3EG86_PILCF</name>
<feature type="non-terminal residue" evidence="3">
    <location>
        <position position="1"/>
    </location>
</feature>
<accession>A0A0C3EG86</accession>
<evidence type="ECO:0000256" key="1">
    <source>
        <dbReference type="ARBA" id="ARBA00022737"/>
    </source>
</evidence>
<organism evidence="3 4">
    <name type="scientific">Piloderma croceum (strain F 1598)</name>
    <dbReference type="NCBI Taxonomy" id="765440"/>
    <lineage>
        <taxon>Eukaryota</taxon>
        <taxon>Fungi</taxon>
        <taxon>Dikarya</taxon>
        <taxon>Basidiomycota</taxon>
        <taxon>Agaricomycotina</taxon>
        <taxon>Agaricomycetes</taxon>
        <taxon>Agaricomycetidae</taxon>
        <taxon>Atheliales</taxon>
        <taxon>Atheliaceae</taxon>
        <taxon>Piloderma</taxon>
    </lineage>
</organism>
<evidence type="ECO:0000313" key="4">
    <source>
        <dbReference type="Proteomes" id="UP000054166"/>
    </source>
</evidence>
<dbReference type="InterPro" id="IPR056884">
    <property type="entry name" value="NPHP3-like_N"/>
</dbReference>
<dbReference type="Gene3D" id="3.40.50.300">
    <property type="entry name" value="P-loop containing nucleotide triphosphate hydrolases"/>
    <property type="match status" value="1"/>
</dbReference>